<name>A0A0M6ZUU5_9HYPH</name>
<accession>A0A0M6ZUU5</accession>
<dbReference type="STRING" id="311410.LA5095_02288"/>
<sequence>MLALLVMMLFPSQLAWAQSACQSNEKSSCAVYSDCIEANCNCAATSHNYSGTFGPKYCTRFGAESSFSANGSAWRDKTLLCLKDRISQAYVAHSDGSGKGCDCAAIQAAAIDSHSSCYLDTPSFCQLSQADVRVLARIVDTPDIAKLGFPGLREMGIVLATCYWEEGKDVGDELARAFVDETVAENTEIAQDVALTIISHAIEYAVERAKAEAATALRQLFDDYFPNEIPRG</sequence>
<feature type="chain" id="PRO_5009787877" evidence="1">
    <location>
        <begin position="18"/>
        <end position="232"/>
    </location>
</feature>
<evidence type="ECO:0000256" key="1">
    <source>
        <dbReference type="SAM" id="SignalP"/>
    </source>
</evidence>
<evidence type="ECO:0000313" key="3">
    <source>
        <dbReference type="Proteomes" id="UP000049983"/>
    </source>
</evidence>
<dbReference type="RefSeq" id="WP_055114994.1">
    <property type="nucleotide sequence ID" value="NZ_CXWA01000002.1"/>
</dbReference>
<proteinExistence type="predicted"/>
<organism evidence="2 3">
    <name type="scientific">Roseibium album</name>
    <dbReference type="NCBI Taxonomy" id="311410"/>
    <lineage>
        <taxon>Bacteria</taxon>
        <taxon>Pseudomonadati</taxon>
        <taxon>Pseudomonadota</taxon>
        <taxon>Alphaproteobacteria</taxon>
        <taxon>Hyphomicrobiales</taxon>
        <taxon>Stappiaceae</taxon>
        <taxon>Roseibium</taxon>
    </lineage>
</organism>
<dbReference type="GeneID" id="97668574"/>
<evidence type="ECO:0000313" key="2">
    <source>
        <dbReference type="EMBL" id="CTQ66559.1"/>
    </source>
</evidence>
<dbReference type="EMBL" id="CXWC01000002">
    <property type="protein sequence ID" value="CTQ66559.1"/>
    <property type="molecule type" value="Genomic_DNA"/>
</dbReference>
<feature type="signal peptide" evidence="1">
    <location>
        <begin position="1"/>
        <end position="17"/>
    </location>
</feature>
<keyword evidence="3" id="KW-1185">Reference proteome</keyword>
<gene>
    <name evidence="2" type="ORF">LA5096_01144</name>
</gene>
<dbReference type="Proteomes" id="UP000049983">
    <property type="component" value="Unassembled WGS sequence"/>
</dbReference>
<protein>
    <submittedName>
        <fullName evidence="2">Uncharacterized protein</fullName>
    </submittedName>
</protein>
<dbReference type="AlphaFoldDB" id="A0A0M6ZUU5"/>
<keyword evidence="1" id="KW-0732">Signal</keyword>
<reference evidence="3" key="1">
    <citation type="submission" date="2015-07" db="EMBL/GenBank/DDBJ databases">
        <authorList>
            <person name="Rodrigo-Torres Lidia"/>
            <person name="Arahal R.David."/>
        </authorList>
    </citation>
    <scope>NUCLEOTIDE SEQUENCE [LARGE SCALE GENOMIC DNA]</scope>
    <source>
        <strain evidence="3">CECT 5096</strain>
    </source>
</reference>